<name>A0A6M5YV05_9BACT</name>
<evidence type="ECO:0000313" key="3">
    <source>
        <dbReference type="Proteomes" id="UP000503447"/>
    </source>
</evidence>
<gene>
    <name evidence="2" type="ORF">FTUN_4826</name>
</gene>
<dbReference type="KEGG" id="ftj:FTUN_4826"/>
<sequence>MQRDPLTIARQHLANTRAPGGEKGDKAEKSLTEIRFSPLSPFSPPAGTRCEPLAEAHPSWGCHREEMIRHLFEADEYLERSGVSGLHPVIRAAADMVMSAVLTCDIETLRFAVTEFRAAVVSVIASRK</sequence>
<proteinExistence type="predicted"/>
<feature type="region of interest" description="Disordered" evidence="1">
    <location>
        <begin position="1"/>
        <end position="28"/>
    </location>
</feature>
<evidence type="ECO:0000313" key="2">
    <source>
        <dbReference type="EMBL" id="QJW97256.1"/>
    </source>
</evidence>
<organism evidence="2 3">
    <name type="scientific">Frigoriglobus tundricola</name>
    <dbReference type="NCBI Taxonomy" id="2774151"/>
    <lineage>
        <taxon>Bacteria</taxon>
        <taxon>Pseudomonadati</taxon>
        <taxon>Planctomycetota</taxon>
        <taxon>Planctomycetia</taxon>
        <taxon>Gemmatales</taxon>
        <taxon>Gemmataceae</taxon>
        <taxon>Frigoriglobus</taxon>
    </lineage>
</organism>
<dbReference type="Proteomes" id="UP000503447">
    <property type="component" value="Chromosome"/>
</dbReference>
<accession>A0A6M5YV05</accession>
<reference evidence="3" key="1">
    <citation type="submission" date="2020-05" db="EMBL/GenBank/DDBJ databases">
        <title>Frigoriglobus tundricola gen. nov., sp. nov., a psychrotolerant cellulolytic planctomycete of the family Gemmataceae with two divergent copies of 16S rRNA gene.</title>
        <authorList>
            <person name="Kulichevskaya I.S."/>
            <person name="Ivanova A.A."/>
            <person name="Naumoff D.G."/>
            <person name="Beletsky A.V."/>
            <person name="Rijpstra W.I.C."/>
            <person name="Sinninghe Damste J.S."/>
            <person name="Mardanov A.V."/>
            <person name="Ravin N.V."/>
            <person name="Dedysh S.N."/>
        </authorList>
    </citation>
    <scope>NUCLEOTIDE SEQUENCE [LARGE SCALE GENOMIC DNA]</scope>
    <source>
        <strain evidence="3">PL17</strain>
    </source>
</reference>
<dbReference type="AlphaFoldDB" id="A0A6M5YV05"/>
<dbReference type="EMBL" id="CP053452">
    <property type="protein sequence ID" value="QJW97256.1"/>
    <property type="molecule type" value="Genomic_DNA"/>
</dbReference>
<protein>
    <submittedName>
        <fullName evidence="2">Uncharacterized protein</fullName>
    </submittedName>
</protein>
<keyword evidence="3" id="KW-1185">Reference proteome</keyword>
<evidence type="ECO:0000256" key="1">
    <source>
        <dbReference type="SAM" id="MobiDB-lite"/>
    </source>
</evidence>